<dbReference type="InterPro" id="IPR036273">
    <property type="entry name" value="CRAL/TRIO_N_dom_sf"/>
</dbReference>
<dbReference type="PANTHER" id="PTHR23324">
    <property type="entry name" value="SEC14 RELATED PROTEIN"/>
    <property type="match status" value="1"/>
</dbReference>
<sequence>MHWSDSMTEEEKLAVEEFRKLTIKDCTPMMLEDDSLFYRFMKARDFNLKNALEMFQNVMEKYGPVTLLGYDKVGDSVKYLDIGRCDAKGFIHSAKKIDLIKFNLQLHERDIIAQRERSKKLGIDARKIVFIMNFDKLTLANATYKKALDLLIIAAKIMQDNYPETIKHMFLINASIYFSILYSVIKPFFAPALRDKVQVFGLEGYQEALLKIVDADVIPAFLGGSRTDPDGNPNCYSIVKWGQPLPEKYRLRKSERHLSSSPGVRRLSVTRSSKLAIEFEVQVPDSVLEWEFETKSRDIGFGVYFQDSLESNREELLPKQRIDTDMEPEVGIYKCTKTGTYIIEFDNSHSWFHAKDVFYKVRIVRPEEADVLDDWS</sequence>
<evidence type="ECO:0000313" key="3">
    <source>
        <dbReference type="EMBL" id="KAG8178532.1"/>
    </source>
</evidence>
<dbReference type="Gene3D" id="3.40.525.10">
    <property type="entry name" value="CRAL-TRIO lipid binding domain"/>
    <property type="match status" value="1"/>
</dbReference>
<dbReference type="SMART" id="SM01100">
    <property type="entry name" value="CRAL_TRIO_N"/>
    <property type="match status" value="1"/>
</dbReference>
<dbReference type="SUPFAM" id="SSF46938">
    <property type="entry name" value="CRAL/TRIO N-terminal domain"/>
    <property type="match status" value="1"/>
</dbReference>
<dbReference type="Gene3D" id="1.10.8.20">
    <property type="entry name" value="N-terminal domain of phosphatidylinositol transfer protein sec14p"/>
    <property type="match status" value="1"/>
</dbReference>
<name>A0AAV6U3M2_9ARAC</name>
<evidence type="ECO:0000259" key="2">
    <source>
        <dbReference type="PROSITE" id="PS50866"/>
    </source>
</evidence>
<organism evidence="3 4">
    <name type="scientific">Oedothorax gibbosus</name>
    <dbReference type="NCBI Taxonomy" id="931172"/>
    <lineage>
        <taxon>Eukaryota</taxon>
        <taxon>Metazoa</taxon>
        <taxon>Ecdysozoa</taxon>
        <taxon>Arthropoda</taxon>
        <taxon>Chelicerata</taxon>
        <taxon>Arachnida</taxon>
        <taxon>Araneae</taxon>
        <taxon>Araneomorphae</taxon>
        <taxon>Entelegynae</taxon>
        <taxon>Araneoidea</taxon>
        <taxon>Linyphiidae</taxon>
        <taxon>Erigoninae</taxon>
        <taxon>Oedothorax</taxon>
    </lineage>
</organism>
<accession>A0AAV6U3M2</accession>
<dbReference type="Pfam" id="PF00650">
    <property type="entry name" value="CRAL_TRIO"/>
    <property type="match status" value="1"/>
</dbReference>
<dbReference type="PRINTS" id="PR00180">
    <property type="entry name" value="CRETINALDHBP"/>
</dbReference>
<proteinExistence type="predicted"/>
<dbReference type="InterPro" id="IPR051064">
    <property type="entry name" value="SEC14/CRAL-TRIO_domain"/>
</dbReference>
<dbReference type="Pfam" id="PF03765">
    <property type="entry name" value="CRAL_TRIO_N"/>
    <property type="match status" value="1"/>
</dbReference>
<comment type="caution">
    <text evidence="3">The sequence shown here is derived from an EMBL/GenBank/DDBJ whole genome shotgun (WGS) entry which is preliminary data.</text>
</comment>
<protein>
    <recommendedName>
        <fullName evidence="5">SEC14-like protein 2</fullName>
    </recommendedName>
</protein>
<dbReference type="SUPFAM" id="SSF101576">
    <property type="entry name" value="Supernatant protein factor (SPF), C-terminal domain"/>
    <property type="match status" value="1"/>
</dbReference>
<dbReference type="Proteomes" id="UP000827092">
    <property type="component" value="Unassembled WGS sequence"/>
</dbReference>
<dbReference type="InterPro" id="IPR036598">
    <property type="entry name" value="GOLD_dom_sf"/>
</dbReference>
<dbReference type="Gene3D" id="2.60.120.680">
    <property type="entry name" value="GOLD domain"/>
    <property type="match status" value="1"/>
</dbReference>
<dbReference type="GO" id="GO:0005737">
    <property type="term" value="C:cytoplasm"/>
    <property type="evidence" value="ECO:0007669"/>
    <property type="project" value="TreeGrafter"/>
</dbReference>
<feature type="domain" description="GOLD" evidence="2">
    <location>
        <begin position="252"/>
        <end position="363"/>
    </location>
</feature>
<dbReference type="PROSITE" id="PS50191">
    <property type="entry name" value="CRAL_TRIO"/>
    <property type="match status" value="1"/>
</dbReference>
<dbReference type="PROSITE" id="PS50866">
    <property type="entry name" value="GOLD"/>
    <property type="match status" value="1"/>
</dbReference>
<dbReference type="SUPFAM" id="SSF52087">
    <property type="entry name" value="CRAL/TRIO domain"/>
    <property type="match status" value="1"/>
</dbReference>
<evidence type="ECO:0008006" key="5">
    <source>
        <dbReference type="Google" id="ProtNLM"/>
    </source>
</evidence>
<dbReference type="InterPro" id="IPR036865">
    <property type="entry name" value="CRAL-TRIO_dom_sf"/>
</dbReference>
<evidence type="ECO:0000259" key="1">
    <source>
        <dbReference type="PROSITE" id="PS50191"/>
    </source>
</evidence>
<dbReference type="SMART" id="SM00516">
    <property type="entry name" value="SEC14"/>
    <property type="match status" value="1"/>
</dbReference>
<feature type="domain" description="CRAL-TRIO" evidence="1">
    <location>
        <begin position="55"/>
        <end position="230"/>
    </location>
</feature>
<dbReference type="AlphaFoldDB" id="A0AAV6U3M2"/>
<gene>
    <name evidence="3" type="ORF">JTE90_027842</name>
</gene>
<dbReference type="InterPro" id="IPR001251">
    <property type="entry name" value="CRAL-TRIO_dom"/>
</dbReference>
<evidence type="ECO:0000313" key="4">
    <source>
        <dbReference type="Proteomes" id="UP000827092"/>
    </source>
</evidence>
<reference evidence="3 4" key="1">
    <citation type="journal article" date="2022" name="Nat. Ecol. Evol.">
        <title>A masculinizing supergene underlies an exaggerated male reproductive morph in a spider.</title>
        <authorList>
            <person name="Hendrickx F."/>
            <person name="De Corte Z."/>
            <person name="Sonet G."/>
            <person name="Van Belleghem S.M."/>
            <person name="Kostlbacher S."/>
            <person name="Vangestel C."/>
        </authorList>
    </citation>
    <scope>NUCLEOTIDE SEQUENCE [LARGE SCALE GENOMIC DNA]</scope>
    <source>
        <strain evidence="3">W744_W776</strain>
    </source>
</reference>
<dbReference type="PANTHER" id="PTHR23324:SF83">
    <property type="entry name" value="SEC14-LIKE PROTEIN 2"/>
    <property type="match status" value="1"/>
</dbReference>
<keyword evidence="4" id="KW-1185">Reference proteome</keyword>
<dbReference type="InterPro" id="IPR011074">
    <property type="entry name" value="CRAL/TRIO_N_dom"/>
</dbReference>
<dbReference type="CDD" id="cd00170">
    <property type="entry name" value="SEC14"/>
    <property type="match status" value="1"/>
</dbReference>
<dbReference type="EMBL" id="JAFNEN010000688">
    <property type="protein sequence ID" value="KAG8178532.1"/>
    <property type="molecule type" value="Genomic_DNA"/>
</dbReference>
<dbReference type="InterPro" id="IPR009038">
    <property type="entry name" value="GOLD_dom"/>
</dbReference>